<dbReference type="AlphaFoldDB" id="A0A6C0HSQ8"/>
<name>A0A6C0HSQ8_9ZZZZ</name>
<sequence>MQRSEEEYIESINNSLKIKDLVVGKKYLFITKKGYEYLGQYYEKITEIVSECWHDGPEFDIRLKFENPIFDNKTFYSIYEQGFIEVDY</sequence>
<proteinExistence type="predicted"/>
<organism evidence="1">
    <name type="scientific">viral metagenome</name>
    <dbReference type="NCBI Taxonomy" id="1070528"/>
    <lineage>
        <taxon>unclassified sequences</taxon>
        <taxon>metagenomes</taxon>
        <taxon>organismal metagenomes</taxon>
    </lineage>
</organism>
<dbReference type="EMBL" id="MN740010">
    <property type="protein sequence ID" value="QHT83494.1"/>
    <property type="molecule type" value="Genomic_DNA"/>
</dbReference>
<accession>A0A6C0HSQ8</accession>
<protein>
    <submittedName>
        <fullName evidence="1">Uncharacterized protein</fullName>
    </submittedName>
</protein>
<reference evidence="1" key="1">
    <citation type="journal article" date="2020" name="Nature">
        <title>Giant virus diversity and host interactions through global metagenomics.</title>
        <authorList>
            <person name="Schulz F."/>
            <person name="Roux S."/>
            <person name="Paez-Espino D."/>
            <person name="Jungbluth S."/>
            <person name="Walsh D.A."/>
            <person name="Denef V.J."/>
            <person name="McMahon K.D."/>
            <person name="Konstantinidis K.T."/>
            <person name="Eloe-Fadrosh E.A."/>
            <person name="Kyrpides N.C."/>
            <person name="Woyke T."/>
        </authorList>
    </citation>
    <scope>NUCLEOTIDE SEQUENCE</scope>
    <source>
        <strain evidence="1">GVMAG-M-3300023184-168</strain>
    </source>
</reference>
<evidence type="ECO:0000313" key="1">
    <source>
        <dbReference type="EMBL" id="QHT83494.1"/>
    </source>
</evidence>